<dbReference type="EMBL" id="FXTB01000001">
    <property type="protein sequence ID" value="SMO40874.1"/>
    <property type="molecule type" value="Genomic_DNA"/>
</dbReference>
<gene>
    <name evidence="1" type="ORF">SAMN06265379_101580</name>
</gene>
<dbReference type="OrthoDB" id="9814711at2"/>
<name>A0A521B1A4_SACCC</name>
<accession>A0A521B1A4</accession>
<sequence>MKRGLTTAICLGLFFSMWAAKPYYRIGQSNKTVGVLTVEVVKLLMDSDFEVLGMYHPHGNKNLQVIVFTRDELTSMATSVADKGAFGATLKIGLIGMENSTDISLLNPNYINHAFYGGSTNAHEAQKMTALTDSLIKKALLPLVSEMEYYGKDIPNEELGKYQFLPTMPRYRDVVELNEFDEYLEAVATIKKNLLQGVDSSRLVYELNFHDKEIALFGLAFKGDNCPEKQMLTLMGVECIPSLPLEILVQGNKAYMLNGKYRIPLFNSSLGITKIFKIMGISSDISTRMENIATLYE</sequence>
<evidence type="ECO:0000313" key="2">
    <source>
        <dbReference type="Proteomes" id="UP000319040"/>
    </source>
</evidence>
<organism evidence="1 2">
    <name type="scientific">Saccharicrinis carchari</name>
    <dbReference type="NCBI Taxonomy" id="1168039"/>
    <lineage>
        <taxon>Bacteria</taxon>
        <taxon>Pseudomonadati</taxon>
        <taxon>Bacteroidota</taxon>
        <taxon>Bacteroidia</taxon>
        <taxon>Marinilabiliales</taxon>
        <taxon>Marinilabiliaceae</taxon>
        <taxon>Saccharicrinis</taxon>
    </lineage>
</organism>
<dbReference type="Proteomes" id="UP000319040">
    <property type="component" value="Unassembled WGS sequence"/>
</dbReference>
<dbReference type="AlphaFoldDB" id="A0A521B1A4"/>
<dbReference type="RefSeq" id="WP_142531934.1">
    <property type="nucleotide sequence ID" value="NZ_FXTB01000001.1"/>
</dbReference>
<proteinExistence type="predicted"/>
<reference evidence="1 2" key="1">
    <citation type="submission" date="2017-05" db="EMBL/GenBank/DDBJ databases">
        <authorList>
            <person name="Varghese N."/>
            <person name="Submissions S."/>
        </authorList>
    </citation>
    <scope>NUCLEOTIDE SEQUENCE [LARGE SCALE GENOMIC DNA]</scope>
    <source>
        <strain evidence="1 2">DSM 27040</strain>
    </source>
</reference>
<protein>
    <submittedName>
        <fullName evidence="1">Uncharacterized protein</fullName>
    </submittedName>
</protein>
<evidence type="ECO:0000313" key="1">
    <source>
        <dbReference type="EMBL" id="SMO40874.1"/>
    </source>
</evidence>
<keyword evidence="2" id="KW-1185">Reference proteome</keyword>